<dbReference type="InterPro" id="IPR000829">
    <property type="entry name" value="DAGK"/>
</dbReference>
<dbReference type="GO" id="GO:0046872">
    <property type="term" value="F:metal ion binding"/>
    <property type="evidence" value="ECO:0007669"/>
    <property type="project" value="UniProtKB-KW"/>
</dbReference>
<keyword evidence="4" id="KW-0460">Magnesium</keyword>
<evidence type="ECO:0000313" key="7">
    <source>
        <dbReference type="Proteomes" id="UP000230108"/>
    </source>
</evidence>
<protein>
    <submittedName>
        <fullName evidence="6">Diacylglycerol kinase</fullName>
    </submittedName>
</protein>
<feature type="binding site" evidence="2">
    <location>
        <position position="64"/>
    </location>
    <ligand>
        <name>substrate</name>
    </ligand>
</feature>
<evidence type="ECO:0000256" key="4">
    <source>
        <dbReference type="PIRSR" id="PIRSR600829-4"/>
    </source>
</evidence>
<evidence type="ECO:0000256" key="1">
    <source>
        <dbReference type="PIRSR" id="PIRSR600829-1"/>
    </source>
</evidence>
<dbReference type="Gene3D" id="1.10.3830.10">
    <property type="entry name" value="Diacylglycerol kinase (DAGK) domain"/>
    <property type="match status" value="1"/>
</dbReference>
<dbReference type="PANTHER" id="PTHR34299">
    <property type="entry name" value="DIACYLGLYCEROL KINASE"/>
    <property type="match status" value="1"/>
</dbReference>
<dbReference type="CDD" id="cd14265">
    <property type="entry name" value="UDPK_IM_like"/>
    <property type="match status" value="1"/>
</dbReference>
<keyword evidence="6" id="KW-0418">Kinase</keyword>
<dbReference type="GO" id="GO:0016301">
    <property type="term" value="F:kinase activity"/>
    <property type="evidence" value="ECO:0007669"/>
    <property type="project" value="UniProtKB-KW"/>
</dbReference>
<dbReference type="GO" id="GO:0008654">
    <property type="term" value="P:phospholipid biosynthetic process"/>
    <property type="evidence" value="ECO:0007669"/>
    <property type="project" value="InterPro"/>
</dbReference>
<evidence type="ECO:0000256" key="2">
    <source>
        <dbReference type="PIRSR" id="PIRSR600829-2"/>
    </source>
</evidence>
<proteinExistence type="predicted"/>
<feature type="active site" description="Proton acceptor" evidence="1">
    <location>
        <position position="64"/>
    </location>
</feature>
<keyword evidence="6" id="KW-0808">Transferase</keyword>
<feature type="binding site" evidence="4">
    <location>
        <position position="71"/>
    </location>
    <ligand>
        <name>a divalent metal cation</name>
        <dbReference type="ChEBI" id="CHEBI:60240"/>
    </ligand>
</feature>
<dbReference type="Proteomes" id="UP000230108">
    <property type="component" value="Unassembled WGS sequence"/>
</dbReference>
<dbReference type="Pfam" id="PF01219">
    <property type="entry name" value="DAGK_prokar"/>
    <property type="match status" value="1"/>
</dbReference>
<feature type="transmembrane region" description="Helical" evidence="5">
    <location>
        <begin position="91"/>
        <end position="112"/>
    </location>
</feature>
<gene>
    <name evidence="6" type="ORF">COY90_03600</name>
</gene>
<feature type="binding site" evidence="3">
    <location>
        <begin position="89"/>
        <end position="90"/>
    </location>
    <ligand>
        <name>ATP</name>
        <dbReference type="ChEBI" id="CHEBI:30616"/>
    </ligand>
</feature>
<dbReference type="PANTHER" id="PTHR34299:SF1">
    <property type="entry name" value="DIACYLGLYCEROL KINASE"/>
    <property type="match status" value="1"/>
</dbReference>
<dbReference type="GO" id="GO:0005524">
    <property type="term" value="F:ATP binding"/>
    <property type="evidence" value="ECO:0007669"/>
    <property type="project" value="UniProtKB-KW"/>
</dbReference>
<name>A0A2M7QCC9_9BACT</name>
<feature type="transmembrane region" description="Helical" evidence="5">
    <location>
        <begin position="53"/>
        <end position="70"/>
    </location>
</feature>
<dbReference type="EMBL" id="PFLF01000077">
    <property type="protein sequence ID" value="PIY68874.1"/>
    <property type="molecule type" value="Genomic_DNA"/>
</dbReference>
<keyword evidence="5" id="KW-1133">Transmembrane helix</keyword>
<keyword evidence="3" id="KW-0067">ATP-binding</keyword>
<organism evidence="6 7">
    <name type="scientific">Candidatus Roizmanbacteria bacterium CG_4_10_14_0_8_um_filter_39_9</name>
    <dbReference type="NCBI Taxonomy" id="1974829"/>
    <lineage>
        <taxon>Bacteria</taxon>
        <taxon>Candidatus Roizmaniibacteriota</taxon>
    </lineage>
</organism>
<evidence type="ECO:0000256" key="3">
    <source>
        <dbReference type="PIRSR" id="PIRSR600829-3"/>
    </source>
</evidence>
<dbReference type="GO" id="GO:0016020">
    <property type="term" value="C:membrane"/>
    <property type="evidence" value="ECO:0007669"/>
    <property type="project" value="InterPro"/>
</dbReference>
<keyword evidence="3" id="KW-0547">Nucleotide-binding</keyword>
<feature type="binding site" evidence="3">
    <location>
        <position position="71"/>
    </location>
    <ligand>
        <name>ATP</name>
        <dbReference type="ChEBI" id="CHEBI:30616"/>
    </ligand>
</feature>
<evidence type="ECO:0000313" key="6">
    <source>
        <dbReference type="EMBL" id="PIY68874.1"/>
    </source>
</evidence>
<comment type="cofactor">
    <cofactor evidence="4">
        <name>Mg(2+)</name>
        <dbReference type="ChEBI" id="CHEBI:18420"/>
    </cofactor>
    <text evidence="4">Mn(2+), Zn(2+), Cd(2+) and Co(2+) support activity to lesser extents.</text>
</comment>
<sequence>MIRKHTISIQNAWNGLIWALTSQPNYRIHFFLSGIALLVGYLLQIAYLEFLTILILIIVGLTIETVNTAIEETTDAIDTHIREDIKRAKDVSAGAMLIFAIGASIIAGVIFIPKILLLLTF</sequence>
<dbReference type="InterPro" id="IPR033717">
    <property type="entry name" value="UDPK"/>
</dbReference>
<keyword evidence="5" id="KW-0472">Membrane</keyword>
<keyword evidence="5" id="KW-0812">Transmembrane</keyword>
<keyword evidence="4" id="KW-0479">Metal-binding</keyword>
<evidence type="ECO:0000256" key="5">
    <source>
        <dbReference type="SAM" id="Phobius"/>
    </source>
</evidence>
<accession>A0A2M7QCC9</accession>
<reference evidence="7" key="1">
    <citation type="submission" date="2017-09" db="EMBL/GenBank/DDBJ databases">
        <title>Depth-based differentiation of microbial function through sediment-hosted aquifers and enrichment of novel symbionts in the deep terrestrial subsurface.</title>
        <authorList>
            <person name="Probst A.J."/>
            <person name="Ladd B."/>
            <person name="Jarett J.K."/>
            <person name="Geller-Mcgrath D.E."/>
            <person name="Sieber C.M.K."/>
            <person name="Emerson J.B."/>
            <person name="Anantharaman K."/>
            <person name="Thomas B.C."/>
            <person name="Malmstrom R."/>
            <person name="Stieglmeier M."/>
            <person name="Klingl A."/>
            <person name="Woyke T."/>
            <person name="Ryan C.M."/>
            <person name="Banfield J.F."/>
        </authorList>
    </citation>
    <scope>NUCLEOTIDE SEQUENCE [LARGE SCALE GENOMIC DNA]</scope>
</reference>
<feature type="transmembrane region" description="Helical" evidence="5">
    <location>
        <begin position="28"/>
        <end position="47"/>
    </location>
</feature>
<comment type="caution">
    <text evidence="6">The sequence shown here is derived from an EMBL/GenBank/DDBJ whole genome shotgun (WGS) entry which is preliminary data.</text>
</comment>
<dbReference type="AlphaFoldDB" id="A0A2M7QCC9"/>